<reference evidence="5" key="1">
    <citation type="journal article" date="2023" name="bioRxiv">
        <title>Improved chromosome-level genome assembly for marigold (Tagetes erecta).</title>
        <authorList>
            <person name="Jiang F."/>
            <person name="Yuan L."/>
            <person name="Wang S."/>
            <person name="Wang H."/>
            <person name="Xu D."/>
            <person name="Wang A."/>
            <person name="Fan W."/>
        </authorList>
    </citation>
    <scope>NUCLEOTIDE SEQUENCE</scope>
    <source>
        <strain evidence="5">WSJ</strain>
        <tissue evidence="5">Leaf</tissue>
    </source>
</reference>
<organism evidence="5 6">
    <name type="scientific">Tagetes erecta</name>
    <name type="common">African marigold</name>
    <dbReference type="NCBI Taxonomy" id="13708"/>
    <lineage>
        <taxon>Eukaryota</taxon>
        <taxon>Viridiplantae</taxon>
        <taxon>Streptophyta</taxon>
        <taxon>Embryophyta</taxon>
        <taxon>Tracheophyta</taxon>
        <taxon>Spermatophyta</taxon>
        <taxon>Magnoliopsida</taxon>
        <taxon>eudicotyledons</taxon>
        <taxon>Gunneridae</taxon>
        <taxon>Pentapetalae</taxon>
        <taxon>asterids</taxon>
        <taxon>campanulids</taxon>
        <taxon>Asterales</taxon>
        <taxon>Asteraceae</taxon>
        <taxon>Asteroideae</taxon>
        <taxon>Heliantheae alliance</taxon>
        <taxon>Tageteae</taxon>
        <taxon>Tagetes</taxon>
    </lineage>
</organism>
<evidence type="ECO:0000256" key="2">
    <source>
        <dbReference type="RuleBase" id="RU363019"/>
    </source>
</evidence>
<protein>
    <recommendedName>
        <fullName evidence="2">Peptidyl-prolyl cis-trans isomerase</fullName>
        <shortName evidence="2">PPIase</shortName>
        <ecNumber evidence="2">5.2.1.8</ecNumber>
    </recommendedName>
</protein>
<dbReference type="InterPro" id="IPR029000">
    <property type="entry name" value="Cyclophilin-like_dom_sf"/>
</dbReference>
<dbReference type="InterPro" id="IPR002130">
    <property type="entry name" value="Cyclophilin-type_PPIase_dom"/>
</dbReference>
<evidence type="ECO:0000256" key="1">
    <source>
        <dbReference type="ARBA" id="ARBA00007365"/>
    </source>
</evidence>
<dbReference type="PROSITE" id="PS50072">
    <property type="entry name" value="CSA_PPIASE_2"/>
    <property type="match status" value="1"/>
</dbReference>
<dbReference type="EMBL" id="JAUHHV010000002">
    <property type="protein sequence ID" value="KAK1433569.1"/>
    <property type="molecule type" value="Genomic_DNA"/>
</dbReference>
<feature type="region of interest" description="Disordered" evidence="3">
    <location>
        <begin position="41"/>
        <end position="71"/>
    </location>
</feature>
<evidence type="ECO:0000256" key="3">
    <source>
        <dbReference type="SAM" id="MobiDB-lite"/>
    </source>
</evidence>
<comment type="function">
    <text evidence="2">PPIases accelerate the folding of proteins. It catalyzes the cis-trans isomerization of proline imidic peptide bonds in oligopeptides.</text>
</comment>
<evidence type="ECO:0000313" key="6">
    <source>
        <dbReference type="Proteomes" id="UP001229421"/>
    </source>
</evidence>
<evidence type="ECO:0000259" key="4">
    <source>
        <dbReference type="PROSITE" id="PS50072"/>
    </source>
</evidence>
<sequence length="260" mass="28992">MMESDKPQSSSVRKEEPEPKLQKDNYPNKYESSFEKLEATCLPATKGKDREVKPSANPNQLSGDPGEEMSNPRVYLDVSINEGPPERMVIELFADVEPRIAENFRAICVGSVSATGKFLHYKGRVFSTIFKGFYAQGGVSENQDDTGDESIYGRSFPDEDCEMKYSGPGILMMASNRPNVIGSRFILTFRYKRCVFGRVFGKVIKGMETVQNIEQAGRFGRVRITGCGEIADGKEIKNCRYSQSPLGANISGNLEYLIFV</sequence>
<dbReference type="SUPFAM" id="SSF50891">
    <property type="entry name" value="Cyclophilin-like"/>
    <property type="match status" value="1"/>
</dbReference>
<dbReference type="GO" id="GO:0016018">
    <property type="term" value="F:cyclosporin A binding"/>
    <property type="evidence" value="ECO:0007669"/>
    <property type="project" value="TreeGrafter"/>
</dbReference>
<dbReference type="AlphaFoldDB" id="A0AAD8L3E7"/>
<dbReference type="Proteomes" id="UP001229421">
    <property type="component" value="Unassembled WGS sequence"/>
</dbReference>
<dbReference type="PANTHER" id="PTHR11071">
    <property type="entry name" value="PEPTIDYL-PROLYL CIS-TRANS ISOMERASE"/>
    <property type="match status" value="1"/>
</dbReference>
<accession>A0AAD8L3E7</accession>
<dbReference type="EC" id="5.2.1.8" evidence="2"/>
<keyword evidence="6" id="KW-1185">Reference proteome</keyword>
<dbReference type="Gene3D" id="2.40.100.10">
    <property type="entry name" value="Cyclophilin-like"/>
    <property type="match status" value="1"/>
</dbReference>
<comment type="similarity">
    <text evidence="1 2">Belongs to the cyclophilin-type PPIase family.</text>
</comment>
<dbReference type="PANTHER" id="PTHR11071:SF447">
    <property type="entry name" value="PEPTIDYL-PROLYL CIS-TRANS ISOMERASE CYP63"/>
    <property type="match status" value="1"/>
</dbReference>
<evidence type="ECO:0000313" key="5">
    <source>
        <dbReference type="EMBL" id="KAK1433569.1"/>
    </source>
</evidence>
<dbReference type="PRINTS" id="PR00153">
    <property type="entry name" value="CSAPPISMRASE"/>
</dbReference>
<feature type="region of interest" description="Disordered" evidence="3">
    <location>
        <begin position="1"/>
        <end position="29"/>
    </location>
</feature>
<gene>
    <name evidence="5" type="ORF">QVD17_10480</name>
</gene>
<dbReference type="GO" id="GO:0006457">
    <property type="term" value="P:protein folding"/>
    <property type="evidence" value="ECO:0007669"/>
    <property type="project" value="TreeGrafter"/>
</dbReference>
<comment type="caution">
    <text evidence="5">The sequence shown here is derived from an EMBL/GenBank/DDBJ whole genome shotgun (WGS) entry which is preliminary data.</text>
</comment>
<feature type="domain" description="PPIase cyclophilin-type" evidence="4">
    <location>
        <begin position="75"/>
        <end position="241"/>
    </location>
</feature>
<comment type="catalytic activity">
    <reaction evidence="2">
        <text>[protein]-peptidylproline (omega=180) = [protein]-peptidylproline (omega=0)</text>
        <dbReference type="Rhea" id="RHEA:16237"/>
        <dbReference type="Rhea" id="RHEA-COMP:10747"/>
        <dbReference type="Rhea" id="RHEA-COMP:10748"/>
        <dbReference type="ChEBI" id="CHEBI:83833"/>
        <dbReference type="ChEBI" id="CHEBI:83834"/>
        <dbReference type="EC" id="5.2.1.8"/>
    </reaction>
</comment>
<keyword evidence="2" id="KW-0697">Rotamase</keyword>
<keyword evidence="2" id="KW-0413">Isomerase</keyword>
<feature type="compositionally biased region" description="Basic and acidic residues" evidence="3">
    <location>
        <begin position="1"/>
        <end position="23"/>
    </location>
</feature>
<dbReference type="Pfam" id="PF00160">
    <property type="entry name" value="Pro_isomerase"/>
    <property type="match status" value="1"/>
</dbReference>
<name>A0AAD8L3E7_TARER</name>
<dbReference type="GO" id="GO:0005737">
    <property type="term" value="C:cytoplasm"/>
    <property type="evidence" value="ECO:0007669"/>
    <property type="project" value="TreeGrafter"/>
</dbReference>
<dbReference type="GO" id="GO:0003755">
    <property type="term" value="F:peptidyl-prolyl cis-trans isomerase activity"/>
    <property type="evidence" value="ECO:0007669"/>
    <property type="project" value="UniProtKB-UniRule"/>
</dbReference>
<proteinExistence type="inferred from homology"/>